<dbReference type="HOGENOM" id="CLU_1353526_0_0_5"/>
<dbReference type="AlphaFoldDB" id="M9R4K7"/>
<proteinExistence type="predicted"/>
<dbReference type="Pfam" id="PF14384">
    <property type="entry name" value="BrnA_antitoxin"/>
    <property type="match status" value="1"/>
</dbReference>
<gene>
    <name evidence="2" type="ORF">OAN307_c09930</name>
</gene>
<feature type="compositionally biased region" description="Polar residues" evidence="1">
    <location>
        <begin position="178"/>
        <end position="190"/>
    </location>
</feature>
<dbReference type="eggNOG" id="COG3514">
    <property type="taxonomic scope" value="Bacteria"/>
</dbReference>
<dbReference type="KEGG" id="oat:OAN307_c09930"/>
<organism evidence="2 3">
    <name type="scientific">Octadecabacter antarcticus 307</name>
    <dbReference type="NCBI Taxonomy" id="391626"/>
    <lineage>
        <taxon>Bacteria</taxon>
        <taxon>Pseudomonadati</taxon>
        <taxon>Pseudomonadota</taxon>
        <taxon>Alphaproteobacteria</taxon>
        <taxon>Rhodobacterales</taxon>
        <taxon>Roseobacteraceae</taxon>
        <taxon>Octadecabacter</taxon>
    </lineage>
</organism>
<evidence type="ECO:0000313" key="3">
    <source>
        <dbReference type="Proteomes" id="UP000005307"/>
    </source>
</evidence>
<accession>M9R4K7</accession>
<evidence type="ECO:0008006" key="4">
    <source>
        <dbReference type="Google" id="ProtNLM"/>
    </source>
</evidence>
<name>M9R4K7_9RHOB</name>
<dbReference type="Proteomes" id="UP000005307">
    <property type="component" value="Chromosome"/>
</dbReference>
<sequence length="202" mass="23277">MVFEVEQPMRKIEPKKMTATERKHWGFGVDAIRMMENELMGYLHEYRALPLEWDEIWKDEDRRDPKRTRVTIRLDADVVKYFRAMGAGYQARINRVLRAYMHFRLAKLVEGPDTMDYILRPEEVLASARARPDWGDAEAHNAKYNALADETRGQVKKTADRVASPDKASPTGAVGPQKQMSKDTQPSWSTDPLDGPKDRTGR</sequence>
<dbReference type="EMBL" id="CP003740">
    <property type="protein sequence ID" value="AGI66708.1"/>
    <property type="molecule type" value="Genomic_DNA"/>
</dbReference>
<dbReference type="InterPro" id="IPR025528">
    <property type="entry name" value="BrnA_antitoxin"/>
</dbReference>
<keyword evidence="3" id="KW-1185">Reference proteome</keyword>
<evidence type="ECO:0000256" key="1">
    <source>
        <dbReference type="SAM" id="MobiDB-lite"/>
    </source>
</evidence>
<evidence type="ECO:0000313" key="2">
    <source>
        <dbReference type="EMBL" id="AGI66708.1"/>
    </source>
</evidence>
<protein>
    <recommendedName>
        <fullName evidence="4">BrnA antitoxin of type II toxin-antitoxin system</fullName>
    </recommendedName>
</protein>
<feature type="region of interest" description="Disordered" evidence="1">
    <location>
        <begin position="149"/>
        <end position="202"/>
    </location>
</feature>
<dbReference type="STRING" id="391626.OAN307_c09930"/>
<feature type="compositionally biased region" description="Basic and acidic residues" evidence="1">
    <location>
        <begin position="149"/>
        <end position="164"/>
    </location>
</feature>
<reference evidence="2 3" key="1">
    <citation type="journal article" date="2013" name="PLoS ONE">
        <title>Poles Apart: Arctic and Antarctic Octadecabacter strains Share High Genome Plasticity and a New Type of Xanthorhodopsin.</title>
        <authorList>
            <person name="Vollmers J."/>
            <person name="Voget S."/>
            <person name="Dietrich S."/>
            <person name="Gollnow K."/>
            <person name="Smits M."/>
            <person name="Meyer K."/>
            <person name="Brinkhoff T."/>
            <person name="Simon M."/>
            <person name="Daniel R."/>
        </authorList>
    </citation>
    <scope>NUCLEOTIDE SEQUENCE [LARGE SCALE GENOMIC DNA]</scope>
    <source>
        <strain evidence="2 3">307</strain>
    </source>
</reference>